<evidence type="ECO:0000256" key="7">
    <source>
        <dbReference type="RuleBase" id="RU000686"/>
    </source>
</evidence>
<feature type="region of interest" description="Disordered" evidence="8">
    <location>
        <begin position="1"/>
        <end position="139"/>
    </location>
</feature>
<evidence type="ECO:0000256" key="4">
    <source>
        <dbReference type="ARBA" id="ARBA00022701"/>
    </source>
</evidence>
<dbReference type="InterPro" id="IPR027324">
    <property type="entry name" value="MAP2/MAP4/Tau"/>
</dbReference>
<evidence type="ECO:0000256" key="6">
    <source>
        <dbReference type="ARBA" id="ARBA00023212"/>
    </source>
</evidence>
<dbReference type="Pfam" id="PF08377">
    <property type="entry name" value="MAP2_projctn"/>
    <property type="match status" value="1"/>
</dbReference>
<keyword evidence="4 7" id="KW-0493">Microtubule</keyword>
<protein>
    <recommendedName>
        <fullName evidence="7">Microtubule-associated protein</fullName>
    </recommendedName>
</protein>
<dbReference type="InterPro" id="IPR013588">
    <property type="entry name" value="MAP2_projctn"/>
</dbReference>
<name>A0A1A8NWH4_9TELE</name>
<keyword evidence="5" id="KW-0677">Repeat</keyword>
<dbReference type="EMBL" id="HAEH01004237">
    <property type="protein sequence ID" value="SBR73386.1"/>
    <property type="molecule type" value="Transcribed_RNA"/>
</dbReference>
<gene>
    <name evidence="10" type="primary">MAP2</name>
</gene>
<dbReference type="InterPro" id="IPR001084">
    <property type="entry name" value="MAP_tubulin-bd_rpt"/>
</dbReference>
<evidence type="ECO:0000259" key="9">
    <source>
        <dbReference type="Pfam" id="PF08377"/>
    </source>
</evidence>
<accession>A0A1A8NWH4</accession>
<feature type="compositionally biased region" description="Polar residues" evidence="8">
    <location>
        <begin position="542"/>
        <end position="552"/>
    </location>
</feature>
<evidence type="ECO:0000256" key="2">
    <source>
        <dbReference type="ARBA" id="ARBA00022490"/>
    </source>
</evidence>
<evidence type="ECO:0000256" key="5">
    <source>
        <dbReference type="ARBA" id="ARBA00022737"/>
    </source>
</evidence>
<dbReference type="GO" id="GO:0008017">
    <property type="term" value="F:microtubule binding"/>
    <property type="evidence" value="ECO:0007669"/>
    <property type="project" value="InterPro"/>
</dbReference>
<feature type="compositionally biased region" description="Basic and acidic residues" evidence="8">
    <location>
        <begin position="341"/>
        <end position="355"/>
    </location>
</feature>
<dbReference type="GO" id="GO:0031175">
    <property type="term" value="P:neuron projection development"/>
    <property type="evidence" value="ECO:0007669"/>
    <property type="project" value="TreeGrafter"/>
</dbReference>
<feature type="domain" description="MAP2/Tau projection" evidence="9">
    <location>
        <begin position="826"/>
        <end position="987"/>
    </location>
</feature>
<feature type="compositionally biased region" description="Polar residues" evidence="8">
    <location>
        <begin position="1073"/>
        <end position="1082"/>
    </location>
</feature>
<feature type="region of interest" description="Disordered" evidence="8">
    <location>
        <begin position="321"/>
        <end position="357"/>
    </location>
</feature>
<comment type="subcellular location">
    <subcellularLocation>
        <location evidence="1 7">Cytoplasm</location>
        <location evidence="1 7">Cytoskeleton</location>
    </subcellularLocation>
</comment>
<feature type="compositionally biased region" description="Polar residues" evidence="8">
    <location>
        <begin position="1038"/>
        <end position="1048"/>
    </location>
</feature>
<dbReference type="PROSITE" id="PS51491">
    <property type="entry name" value="TAU_MAP_2"/>
    <property type="match status" value="4"/>
</dbReference>
<feature type="compositionally biased region" description="Basic and acidic residues" evidence="8">
    <location>
        <begin position="835"/>
        <end position="860"/>
    </location>
</feature>
<dbReference type="Pfam" id="PF00418">
    <property type="entry name" value="Tubulin-binding"/>
    <property type="match status" value="4"/>
</dbReference>
<feature type="compositionally biased region" description="Basic and acidic residues" evidence="8">
    <location>
        <begin position="594"/>
        <end position="621"/>
    </location>
</feature>
<organism evidence="10">
    <name type="scientific">Nothobranchius rachovii</name>
    <name type="common">bluefin notho</name>
    <dbReference type="NCBI Taxonomy" id="451742"/>
    <lineage>
        <taxon>Eukaryota</taxon>
        <taxon>Metazoa</taxon>
        <taxon>Chordata</taxon>
        <taxon>Craniata</taxon>
        <taxon>Vertebrata</taxon>
        <taxon>Euteleostomi</taxon>
        <taxon>Actinopterygii</taxon>
        <taxon>Neopterygii</taxon>
        <taxon>Teleostei</taxon>
        <taxon>Neoteleostei</taxon>
        <taxon>Acanthomorphata</taxon>
        <taxon>Ovalentaria</taxon>
        <taxon>Atherinomorphae</taxon>
        <taxon>Cyprinodontiformes</taxon>
        <taxon>Nothobranchiidae</taxon>
        <taxon>Nothobranchius</taxon>
    </lineage>
</organism>
<feature type="region of interest" description="Disordered" evidence="8">
    <location>
        <begin position="891"/>
        <end position="1109"/>
    </location>
</feature>
<evidence type="ECO:0000313" key="10">
    <source>
        <dbReference type="EMBL" id="SBR73386.1"/>
    </source>
</evidence>
<feature type="compositionally biased region" description="Polar residues" evidence="8">
    <location>
        <begin position="953"/>
        <end position="962"/>
    </location>
</feature>
<dbReference type="GO" id="GO:0000226">
    <property type="term" value="P:microtubule cytoskeleton organization"/>
    <property type="evidence" value="ECO:0007669"/>
    <property type="project" value="TreeGrafter"/>
</dbReference>
<dbReference type="GO" id="GO:0043005">
    <property type="term" value="C:neuron projection"/>
    <property type="evidence" value="ECO:0007669"/>
    <property type="project" value="TreeGrafter"/>
</dbReference>
<feature type="region of interest" description="Disordered" evidence="8">
    <location>
        <begin position="527"/>
        <end position="865"/>
    </location>
</feature>
<feature type="compositionally biased region" description="Basic and acidic residues" evidence="8">
    <location>
        <begin position="128"/>
        <end position="139"/>
    </location>
</feature>
<feature type="compositionally biased region" description="Basic and acidic residues" evidence="8">
    <location>
        <begin position="758"/>
        <end position="768"/>
    </location>
</feature>
<feature type="compositionally biased region" description="Basic and acidic residues" evidence="8">
    <location>
        <begin position="990"/>
        <end position="1017"/>
    </location>
</feature>
<dbReference type="GO" id="GO:0005874">
    <property type="term" value="C:microtubule"/>
    <property type="evidence" value="ECO:0007669"/>
    <property type="project" value="UniProtKB-KW"/>
</dbReference>
<feature type="compositionally biased region" description="Polar residues" evidence="8">
    <location>
        <begin position="13"/>
        <end position="27"/>
    </location>
</feature>
<feature type="compositionally biased region" description="Polar residues" evidence="8">
    <location>
        <begin position="674"/>
        <end position="686"/>
    </location>
</feature>
<reference evidence="10" key="2">
    <citation type="submission" date="2016-06" db="EMBL/GenBank/DDBJ databases">
        <title>The genome of a short-lived fish provides insights into sex chromosome evolution and the genetic control of aging.</title>
        <authorList>
            <person name="Reichwald K."/>
            <person name="Felder M."/>
            <person name="Petzold A."/>
            <person name="Koch P."/>
            <person name="Groth M."/>
            <person name="Platzer M."/>
        </authorList>
    </citation>
    <scope>NUCLEOTIDE SEQUENCE</scope>
    <source>
        <tissue evidence="10">Brain</tissue>
    </source>
</reference>
<evidence type="ECO:0000256" key="1">
    <source>
        <dbReference type="ARBA" id="ARBA00004245"/>
    </source>
</evidence>
<keyword evidence="3" id="KW-0597">Phosphoprotein</keyword>
<proteinExistence type="predicted"/>
<evidence type="ECO:0000256" key="3">
    <source>
        <dbReference type="ARBA" id="ARBA00022553"/>
    </source>
</evidence>
<dbReference type="PANTHER" id="PTHR11501">
    <property type="entry name" value="MICROTUBULE-ASSOCIATED PROTEIN"/>
    <property type="match status" value="1"/>
</dbReference>
<keyword evidence="2 7" id="KW-0963">Cytoplasm</keyword>
<keyword evidence="6 7" id="KW-0206">Cytoskeleton</keyword>
<sequence length="1331" mass="145242">MADGRQPGEHWASNGQENSENGYSAYSSAYRENGYHGGAAAHSTVDESANLPPSPPPSPSAEQIGPVAQAHPDESEASIESDVKEEAMPLDEKQTAVERAKPEELNLNEPALHLIEEENVPEASSVKQVHEEERNPAEVTERVKLLESTVKGHEETLLPQDILSLQAKGNTRVVLLSELDSALKEVKDKSGLVETKGKDGQDDLCQETVDLKSLSVEHSSGIKTYFETTSKIQEDPSQSYYELSLTPETTFSGECGEEKTFRTTPGKMSLEQRSISLNTTSVGQTVKVDKSKALTEGLFPISGSIDESEVSPSTPLVDIQTPSHPPGMLNTPASTISPEDISPKAEAPSDQHRSSFEQSGSLCEMLDLAGVLPHPSLQKQEVDYMRRKSVPANVLVVSSLDKLAMTEEDLGYCVFKEYSAPMPSPADAPCTGECPRQHFPSLKVDLEGNLGVLEVKDVQQENQKELVLEKESPVKSTLNLERAVPSGIKPDRLRIPITTSKDRLTEFRLETGLPGDIKIQAIPEVEIEKDPSREASPIPPDNSFTFTTTETGSKVPLTPTTPKSPAKTSLENQSSEERVTKDEPTESISVSDGLDNKTEKEKVNPDVEVSEERSDQQDMTDKGTSFQTLHYGSEEKEDLMIKSEHETPARLEETETQETSSTAQHLSIEKPLNVQVQSKEMTLTKDSPSPQISSPIIIIPQVEDDDDDIEIAEEPQEMMEEPEEPKLEKANNPVGELGSEEQKRSQVRLMVEDQMMEDDPKSGAEEWSHSALNSDDAEPATDSSHLSPCSDHDLPQHSEDALETEDMDQDKKEGIELGNVEGMEEENEEVMDPTKTVKKEVSGEAEEKKENELMGEKAADETTMDVSILDTDSGWMDSQDEDKSIMTEQIEALPLTQTKPSLVVERPSKRGPTKGRGHPGTADCKVSYKTPIHHPPMEEKLKKKVGVRRADQNKVSALQSRSPSRKSGAKVTAKHPRPAPLHVTVRRKPTGVDHHQPLSVSRERPTERTYRSPEKRSSLPRPAKSLTRHIPASEQEDNSTPSRPTSIRTDSRESRSGRAPSMAGTDSTRSRSVRSGASTPGSAVTPGTPPSYSCRTPGSRTPGSHTPKSFSVLQEKKVAVIRTPPKSPSSIQRQLKVLNQPLPDLKNVKSKIGSTANIKHQPKGGQVMIPSVKLDFSHVQSKCGSMDKVHHTAGGGNVHIQTKKVDLSHITSKCGSMSNIHHRPGGGNVRIENVKLDFKDKAHAKVGSMDNASHTPGGGNIMIESHKLSFRETAKARVDHGAEIIVTHSPGVETGGTSPRLSSADSMNMMDSPQLSTLAQDVTAALAKQGL</sequence>
<feature type="compositionally biased region" description="Basic and acidic residues" evidence="8">
    <location>
        <begin position="81"/>
        <end position="104"/>
    </location>
</feature>
<feature type="compositionally biased region" description="Low complexity" evidence="8">
    <location>
        <begin position="687"/>
        <end position="701"/>
    </location>
</feature>
<evidence type="ECO:0000256" key="8">
    <source>
        <dbReference type="SAM" id="MobiDB-lite"/>
    </source>
</evidence>
<feature type="compositionally biased region" description="Acidic residues" evidence="8">
    <location>
        <begin position="822"/>
        <end position="831"/>
    </location>
</feature>
<feature type="compositionally biased region" description="Acidic residues" evidence="8">
    <location>
        <begin position="702"/>
        <end position="723"/>
    </location>
</feature>
<feature type="compositionally biased region" description="Basic and acidic residues" evidence="8">
    <location>
        <begin position="790"/>
        <end position="800"/>
    </location>
</feature>
<dbReference type="PANTHER" id="PTHR11501:SF15">
    <property type="entry name" value="MICROTUBULE-ASSOCIATED PROTEIN 2"/>
    <property type="match status" value="1"/>
</dbReference>
<feature type="compositionally biased region" description="Polar residues" evidence="8">
    <location>
        <begin position="1090"/>
        <end position="1109"/>
    </location>
</feature>
<feature type="compositionally biased region" description="Basic and acidic residues" evidence="8">
    <location>
        <begin position="632"/>
        <end position="653"/>
    </location>
</feature>
<feature type="compositionally biased region" description="Low complexity" evidence="8">
    <location>
        <begin position="556"/>
        <end position="570"/>
    </location>
</feature>
<feature type="compositionally biased region" description="Basic and acidic residues" evidence="8">
    <location>
        <begin position="575"/>
        <end position="584"/>
    </location>
</feature>
<dbReference type="PROSITE" id="PS00229">
    <property type="entry name" value="TAU_MAP_1"/>
    <property type="match status" value="1"/>
</dbReference>
<feature type="compositionally biased region" description="Basic residues" evidence="8">
    <location>
        <begin position="963"/>
        <end position="977"/>
    </location>
</feature>
<reference evidence="10" key="1">
    <citation type="submission" date="2016-05" db="EMBL/GenBank/DDBJ databases">
        <authorList>
            <person name="Lavstsen T."/>
            <person name="Jespersen J.S."/>
        </authorList>
    </citation>
    <scope>NUCLEOTIDE SEQUENCE</scope>
    <source>
        <tissue evidence="10">Brain</tissue>
    </source>
</reference>